<dbReference type="Pfam" id="PF13578">
    <property type="entry name" value="Methyltransf_24"/>
    <property type="match status" value="1"/>
</dbReference>
<dbReference type="SUPFAM" id="SSF53335">
    <property type="entry name" value="S-adenosyl-L-methionine-dependent methyltransferases"/>
    <property type="match status" value="1"/>
</dbReference>
<gene>
    <name evidence="1" type="ORF">MPPM_5259</name>
</gene>
<dbReference type="RefSeq" id="WP_096487528.1">
    <property type="nucleotide sequence ID" value="NZ_AP014809.1"/>
</dbReference>
<evidence type="ECO:0000313" key="2">
    <source>
        <dbReference type="Proteomes" id="UP000218288"/>
    </source>
</evidence>
<protein>
    <recommendedName>
        <fullName evidence="3">Class I SAM-dependent methyltransferase</fullName>
    </recommendedName>
</protein>
<dbReference type="AlphaFoldDB" id="A0A160PL09"/>
<accession>A0A160PL09</accession>
<name>A0A160PL09_9HYPH</name>
<sequence>MTAVTEPGPTIAGEHRGEHYASVLARLSRNAAVRRYLEIGVAFGDIFSGIACRHGIAVDPEFRLKTNIAANKTKVSLFQVMSDVFFAHLDLRRDIGGRIDLAFLDGMHLFEFLLRDFFNTEAICRRDSIIVMHDCLPVAEPMADRDPMQADIRARGTPFEGWWTGDVWKVVPILKRYRPDLDVMLVDAPPTGLVIVTGLDPSSRTLKTNYDAIVEEFSRLPNTAEEIAQIYAEYPLTSTEEALRRLGGRSYAHGGGWLQRLTG</sequence>
<dbReference type="Proteomes" id="UP000218288">
    <property type="component" value="Chromosome"/>
</dbReference>
<reference evidence="1 2" key="1">
    <citation type="journal article" date="2016" name="Genome Announc.">
        <title>Complete Genome Sequence of Methylobacterium populi P-1M, Isolated from Pink-Pigmented Household Biofilm.</title>
        <authorList>
            <person name="Morohoshi T."/>
            <person name="Ikeda T."/>
        </authorList>
    </citation>
    <scope>NUCLEOTIDE SEQUENCE [LARGE SCALE GENOMIC DNA]</scope>
    <source>
        <strain evidence="1 2">P-1M</strain>
    </source>
</reference>
<dbReference type="InterPro" id="IPR029063">
    <property type="entry name" value="SAM-dependent_MTases_sf"/>
</dbReference>
<evidence type="ECO:0008006" key="3">
    <source>
        <dbReference type="Google" id="ProtNLM"/>
    </source>
</evidence>
<proteinExistence type="predicted"/>
<evidence type="ECO:0000313" key="1">
    <source>
        <dbReference type="EMBL" id="BAU93864.1"/>
    </source>
</evidence>
<dbReference type="Gene3D" id="3.40.50.150">
    <property type="entry name" value="Vaccinia Virus protein VP39"/>
    <property type="match status" value="1"/>
</dbReference>
<dbReference type="EMBL" id="AP014809">
    <property type="protein sequence ID" value="BAU93864.1"/>
    <property type="molecule type" value="Genomic_DNA"/>
</dbReference>
<organism evidence="1 2">
    <name type="scientific">Methylorubrum populi</name>
    <dbReference type="NCBI Taxonomy" id="223967"/>
    <lineage>
        <taxon>Bacteria</taxon>
        <taxon>Pseudomonadati</taxon>
        <taxon>Pseudomonadota</taxon>
        <taxon>Alphaproteobacteria</taxon>
        <taxon>Hyphomicrobiales</taxon>
        <taxon>Methylobacteriaceae</taxon>
        <taxon>Methylorubrum</taxon>
    </lineage>
</organism>
<dbReference type="OrthoDB" id="799111at2"/>